<proteinExistence type="predicted"/>
<evidence type="ECO:0008006" key="4">
    <source>
        <dbReference type="Google" id="ProtNLM"/>
    </source>
</evidence>
<name>A0A2S7SVM9_9BACT</name>
<reference evidence="2 3" key="1">
    <citation type="submission" date="2018-01" db="EMBL/GenBank/DDBJ databases">
        <title>A novel member of the phylum Bacteroidetes isolated from glacier ice.</title>
        <authorList>
            <person name="Liu Q."/>
            <person name="Xin Y.-H."/>
        </authorList>
    </citation>
    <scope>NUCLEOTIDE SEQUENCE [LARGE SCALE GENOMIC DNA]</scope>
    <source>
        <strain evidence="2 3">RB1R16</strain>
    </source>
</reference>
<keyword evidence="3" id="KW-1185">Reference proteome</keyword>
<evidence type="ECO:0000256" key="1">
    <source>
        <dbReference type="SAM" id="SignalP"/>
    </source>
</evidence>
<dbReference type="EMBL" id="PPSL01000003">
    <property type="protein sequence ID" value="PQJ10677.1"/>
    <property type="molecule type" value="Genomic_DNA"/>
</dbReference>
<sequence length="222" mass="24166">MKLSLSSVFLLVFTFSISAYGRSDSSATDKGRFILKGAVGAYSSDWVMSIVYFNAKEAITQPNLIYSGSLQYWIGKDIGLSICGFYCKGTYNSTVGSVYDPLDINDQIPHIQTKYHTTYSVIGGAAECQVIYDRIHNTSKVLYCSGGIGYEFGKGTKDSVIAFYPPGSHTASYYPGTMHKAKDIVKVHITLVGLSGGKNLCWYAELGYGYKGILNAGLALKL</sequence>
<dbReference type="Proteomes" id="UP000239872">
    <property type="component" value="Unassembled WGS sequence"/>
</dbReference>
<accession>A0A2S7SVM9</accession>
<feature type="signal peptide" evidence="1">
    <location>
        <begin position="1"/>
        <end position="21"/>
    </location>
</feature>
<organism evidence="2 3">
    <name type="scientific">Flavipsychrobacter stenotrophus</name>
    <dbReference type="NCBI Taxonomy" id="2077091"/>
    <lineage>
        <taxon>Bacteria</taxon>
        <taxon>Pseudomonadati</taxon>
        <taxon>Bacteroidota</taxon>
        <taxon>Chitinophagia</taxon>
        <taxon>Chitinophagales</taxon>
        <taxon>Chitinophagaceae</taxon>
        <taxon>Flavipsychrobacter</taxon>
    </lineage>
</organism>
<comment type="caution">
    <text evidence="2">The sequence shown here is derived from an EMBL/GenBank/DDBJ whole genome shotgun (WGS) entry which is preliminary data.</text>
</comment>
<evidence type="ECO:0000313" key="3">
    <source>
        <dbReference type="Proteomes" id="UP000239872"/>
    </source>
</evidence>
<gene>
    <name evidence="2" type="ORF">CJD36_011945</name>
</gene>
<keyword evidence="1" id="KW-0732">Signal</keyword>
<dbReference type="OrthoDB" id="763581at2"/>
<protein>
    <recommendedName>
        <fullName evidence="4">Outer membrane protein beta-barrel domain-containing protein</fullName>
    </recommendedName>
</protein>
<dbReference type="RefSeq" id="WP_105039405.1">
    <property type="nucleotide sequence ID" value="NZ_PPSL01000003.1"/>
</dbReference>
<evidence type="ECO:0000313" key="2">
    <source>
        <dbReference type="EMBL" id="PQJ10677.1"/>
    </source>
</evidence>
<dbReference type="AlphaFoldDB" id="A0A2S7SVM9"/>
<feature type="chain" id="PRO_5015418425" description="Outer membrane protein beta-barrel domain-containing protein" evidence="1">
    <location>
        <begin position="22"/>
        <end position="222"/>
    </location>
</feature>